<feature type="domain" description="HTH arsR-type" evidence="1">
    <location>
        <begin position="5"/>
        <end position="102"/>
    </location>
</feature>
<dbReference type="CDD" id="cd00090">
    <property type="entry name" value="HTH_ARSR"/>
    <property type="match status" value="1"/>
</dbReference>
<evidence type="ECO:0000313" key="3">
    <source>
        <dbReference type="Proteomes" id="UP001236014"/>
    </source>
</evidence>
<dbReference type="GO" id="GO:0003700">
    <property type="term" value="F:DNA-binding transcription factor activity"/>
    <property type="evidence" value="ECO:0007669"/>
    <property type="project" value="InterPro"/>
</dbReference>
<dbReference type="AlphaFoldDB" id="A0A9Y2IPN8"/>
<proteinExistence type="predicted"/>
<gene>
    <name evidence="2" type="ORF">QRX50_16360</name>
</gene>
<organism evidence="2 3">
    <name type="scientific">Amycolatopsis carbonis</name>
    <dbReference type="NCBI Taxonomy" id="715471"/>
    <lineage>
        <taxon>Bacteria</taxon>
        <taxon>Bacillati</taxon>
        <taxon>Actinomycetota</taxon>
        <taxon>Actinomycetes</taxon>
        <taxon>Pseudonocardiales</taxon>
        <taxon>Pseudonocardiaceae</taxon>
        <taxon>Amycolatopsis</taxon>
    </lineage>
</organism>
<dbReference type="InterPro" id="IPR011991">
    <property type="entry name" value="ArsR-like_HTH"/>
</dbReference>
<accession>A0A9Y2IPN8</accession>
<dbReference type="KEGG" id="acab:QRX50_16360"/>
<dbReference type="EMBL" id="CP127294">
    <property type="protein sequence ID" value="WIX82213.1"/>
    <property type="molecule type" value="Genomic_DNA"/>
</dbReference>
<protein>
    <submittedName>
        <fullName evidence="2">Transcriptional regulator</fullName>
    </submittedName>
</protein>
<reference evidence="2 3" key="1">
    <citation type="submission" date="2023-06" db="EMBL/GenBank/DDBJ databases">
        <authorList>
            <person name="Oyuntsetseg B."/>
            <person name="Kim S.B."/>
        </authorList>
    </citation>
    <scope>NUCLEOTIDE SEQUENCE [LARGE SCALE GENOMIC DNA]</scope>
    <source>
        <strain evidence="2 3">2-15</strain>
    </source>
</reference>
<evidence type="ECO:0000259" key="1">
    <source>
        <dbReference type="PROSITE" id="PS50987"/>
    </source>
</evidence>
<dbReference type="InterPro" id="IPR001845">
    <property type="entry name" value="HTH_ArsR_DNA-bd_dom"/>
</dbReference>
<dbReference type="InterPro" id="IPR036388">
    <property type="entry name" value="WH-like_DNA-bd_sf"/>
</dbReference>
<dbReference type="Gene3D" id="1.10.10.10">
    <property type="entry name" value="Winged helix-like DNA-binding domain superfamily/Winged helix DNA-binding domain"/>
    <property type="match status" value="1"/>
</dbReference>
<dbReference type="SMART" id="SM00418">
    <property type="entry name" value="HTH_ARSR"/>
    <property type="match status" value="1"/>
</dbReference>
<evidence type="ECO:0000313" key="2">
    <source>
        <dbReference type="EMBL" id="WIX82213.1"/>
    </source>
</evidence>
<sequence length="106" mass="11766">MARYLEEPAVAGIRFDDVLNAIADDARMRVLVTLADGEFHPCGPEGLLAALHKSTLSHHKKVLREAGLTRTKLEGRNYFVCLRREDLDARFPGFLDAVLAGLAEVY</sequence>
<dbReference type="RefSeq" id="WP_285972789.1">
    <property type="nucleotide sequence ID" value="NZ_CP127294.1"/>
</dbReference>
<dbReference type="PROSITE" id="PS50987">
    <property type="entry name" value="HTH_ARSR_2"/>
    <property type="match status" value="1"/>
</dbReference>
<name>A0A9Y2IPN8_9PSEU</name>
<dbReference type="Proteomes" id="UP001236014">
    <property type="component" value="Chromosome"/>
</dbReference>
<dbReference type="SUPFAM" id="SSF46785">
    <property type="entry name" value="Winged helix' DNA-binding domain"/>
    <property type="match status" value="1"/>
</dbReference>
<keyword evidence="3" id="KW-1185">Reference proteome</keyword>
<dbReference type="InterPro" id="IPR036390">
    <property type="entry name" value="WH_DNA-bd_sf"/>
</dbReference>
<dbReference type="PRINTS" id="PR00778">
    <property type="entry name" value="HTHARSR"/>
</dbReference>